<keyword evidence="3" id="KW-1185">Reference proteome</keyword>
<dbReference type="Proteomes" id="UP001209878">
    <property type="component" value="Unassembled WGS sequence"/>
</dbReference>
<evidence type="ECO:0000313" key="2">
    <source>
        <dbReference type="EMBL" id="KAK2173298.1"/>
    </source>
</evidence>
<feature type="region of interest" description="Disordered" evidence="1">
    <location>
        <begin position="1"/>
        <end position="123"/>
    </location>
</feature>
<feature type="compositionally biased region" description="Basic and acidic residues" evidence="1">
    <location>
        <begin position="71"/>
        <end position="87"/>
    </location>
</feature>
<accession>A0AAD9KKM6</accession>
<protein>
    <submittedName>
        <fullName evidence="2">Uncharacterized protein</fullName>
    </submittedName>
</protein>
<organism evidence="2 3">
    <name type="scientific">Ridgeia piscesae</name>
    <name type="common">Tubeworm</name>
    <dbReference type="NCBI Taxonomy" id="27915"/>
    <lineage>
        <taxon>Eukaryota</taxon>
        <taxon>Metazoa</taxon>
        <taxon>Spiralia</taxon>
        <taxon>Lophotrochozoa</taxon>
        <taxon>Annelida</taxon>
        <taxon>Polychaeta</taxon>
        <taxon>Sedentaria</taxon>
        <taxon>Canalipalpata</taxon>
        <taxon>Sabellida</taxon>
        <taxon>Siboglinidae</taxon>
        <taxon>Ridgeia</taxon>
    </lineage>
</organism>
<dbReference type="AlphaFoldDB" id="A0AAD9KKM6"/>
<dbReference type="EMBL" id="JAODUO010000885">
    <property type="protein sequence ID" value="KAK2173298.1"/>
    <property type="molecule type" value="Genomic_DNA"/>
</dbReference>
<sequence length="461" mass="50882">MSNRPLSARGRRSEKDTTSSDGTSGHDVKSGEFNARPRVPPTDKSPVPSRGGRWQTTDRSDSTGTRFSLGKPKDRDDPSFARRRSTDKIGGGFGGKGGRRVETSGHGGQRGNGQSNVAASSATHGGGKLFISREFVTTGDMKSSSVLADMFQGIVKMSDSLLVMLQDVFYERYLQWLFAKMTAAPTDEAKILFLRALLQGVLENADLPELLIAVVDVIQHIVAIYPQVFSSHFRVSSEIPQVFSSHFRVSSEIPQVFSSHFRVFSSHFRVSSEVPQVFSSHFRVSSEVPQVFSSHVRVSSEIPQVFSSHFRDTVDILVGWHIDATQKEALTSYTSNALVSFRQFWLADIHFSLTLLGQFLEDMEAYAEDLGLGLSGQGVKEEEVPTPEECITKIAALLSCLLLLVGNLGDGAVKLRESTLLSFVVRQCQMQRSFSNKYLETLLTLTHRLIELVTSNLPVVI</sequence>
<reference evidence="2" key="1">
    <citation type="journal article" date="2023" name="Mol. Biol. Evol.">
        <title>Third-Generation Sequencing Reveals the Adaptive Role of the Epigenome in Three Deep-Sea Polychaetes.</title>
        <authorList>
            <person name="Perez M."/>
            <person name="Aroh O."/>
            <person name="Sun Y."/>
            <person name="Lan Y."/>
            <person name="Juniper S.K."/>
            <person name="Young C.R."/>
            <person name="Angers B."/>
            <person name="Qian P.Y."/>
        </authorList>
    </citation>
    <scope>NUCLEOTIDE SEQUENCE</scope>
    <source>
        <strain evidence="2">R07B-5</strain>
    </source>
</reference>
<comment type="caution">
    <text evidence="2">The sequence shown here is derived from an EMBL/GenBank/DDBJ whole genome shotgun (WGS) entry which is preliminary data.</text>
</comment>
<proteinExistence type="predicted"/>
<evidence type="ECO:0000256" key="1">
    <source>
        <dbReference type="SAM" id="MobiDB-lite"/>
    </source>
</evidence>
<name>A0AAD9KKM6_RIDPI</name>
<feature type="compositionally biased region" description="Basic and acidic residues" evidence="1">
    <location>
        <begin position="11"/>
        <end position="30"/>
    </location>
</feature>
<evidence type="ECO:0000313" key="3">
    <source>
        <dbReference type="Proteomes" id="UP001209878"/>
    </source>
</evidence>
<feature type="compositionally biased region" description="Polar residues" evidence="1">
    <location>
        <begin position="112"/>
        <end position="123"/>
    </location>
</feature>
<gene>
    <name evidence="2" type="ORF">NP493_886g00000</name>
</gene>